<name>A0A2A4B7N3_9SPHN</name>
<feature type="signal peptide" evidence="8">
    <location>
        <begin position="1"/>
        <end position="24"/>
    </location>
</feature>
<keyword evidence="5 7" id="KW-0378">Hydrolase</keyword>
<protein>
    <recommendedName>
        <fullName evidence="7">Alpha-L-arabinofuranosidase</fullName>
        <ecNumber evidence="7">3.2.1.55</ecNumber>
    </recommendedName>
</protein>
<gene>
    <name evidence="9" type="ORF">COC42_04680</name>
</gene>
<dbReference type="InterPro" id="IPR023296">
    <property type="entry name" value="Glyco_hydro_beta-prop_sf"/>
</dbReference>
<keyword evidence="3 7" id="KW-0964">Secreted</keyword>
<reference evidence="9 10" key="1">
    <citation type="submission" date="2017-09" db="EMBL/GenBank/DDBJ databases">
        <title>Sphingomonas spermidinifaciens 9NM-10, whole genome shotgun sequence.</title>
        <authorList>
            <person name="Feng G."/>
            <person name="Zhu H."/>
        </authorList>
    </citation>
    <scope>NUCLEOTIDE SEQUENCE [LARGE SCALE GENOMIC DNA]</scope>
    <source>
        <strain evidence="9 10">9NM-10</strain>
    </source>
</reference>
<keyword evidence="10" id="KW-1185">Reference proteome</keyword>
<evidence type="ECO:0000256" key="2">
    <source>
        <dbReference type="ARBA" id="ARBA00004613"/>
    </source>
</evidence>
<dbReference type="GO" id="GO:0046373">
    <property type="term" value="P:L-arabinose metabolic process"/>
    <property type="evidence" value="ECO:0007669"/>
    <property type="project" value="UniProtKB-UniRule"/>
</dbReference>
<feature type="chain" id="PRO_5012991767" description="Alpha-L-arabinofuranosidase" evidence="8">
    <location>
        <begin position="25"/>
        <end position="364"/>
    </location>
</feature>
<evidence type="ECO:0000256" key="6">
    <source>
        <dbReference type="ARBA" id="ARBA00023295"/>
    </source>
</evidence>
<dbReference type="PANTHER" id="PTHR40631:SF2">
    <property type="entry name" value="ALPHA-L-ARABINOFURANOSIDASE"/>
    <property type="match status" value="1"/>
</dbReference>
<dbReference type="GO" id="GO:0045493">
    <property type="term" value="P:xylan catabolic process"/>
    <property type="evidence" value="ECO:0007669"/>
    <property type="project" value="UniProtKB-UniRule"/>
</dbReference>
<keyword evidence="4 7" id="KW-0732">Signal</keyword>
<dbReference type="EC" id="3.2.1.55" evidence="7"/>
<dbReference type="CDD" id="cd08987">
    <property type="entry name" value="GH62"/>
    <property type="match status" value="1"/>
</dbReference>
<dbReference type="PANTHER" id="PTHR40631">
    <property type="entry name" value="ALPHA-L-ARABINOFURANOSIDASE AXHA-2-RELATED"/>
    <property type="match status" value="1"/>
</dbReference>
<accession>A0A2A4B7N3</accession>
<comment type="catalytic activity">
    <reaction evidence="1 7">
        <text>Hydrolysis of terminal non-reducing alpha-L-arabinofuranoside residues in alpha-L-arabinosides.</text>
        <dbReference type="EC" id="3.2.1.55"/>
    </reaction>
</comment>
<comment type="function">
    <text evidence="7">Involved in the degradation of xylan and is a key enzyme in the complete degradation of the plant cell wall. It has a specific arabinofuranose-debranching activity on xylan from gramineae. Acts synergistically with the xylanases and binds specifically to xylan. From small arabinoxylo-oligosides (ranging from arabinoxylotriose to arabinoxylohexaose), it liberates arabinose and, after prolonged incubation, the purified enzyme exhibits some xylanolytic activity as well.</text>
</comment>
<keyword evidence="6 7" id="KW-0326">Glycosidase</keyword>
<dbReference type="Gene3D" id="2.115.10.20">
    <property type="entry name" value="Glycosyl hydrolase domain, family 43"/>
    <property type="match status" value="1"/>
</dbReference>
<dbReference type="EMBL" id="NWMW01000001">
    <property type="protein sequence ID" value="PCD03656.1"/>
    <property type="molecule type" value="Genomic_DNA"/>
</dbReference>
<evidence type="ECO:0000256" key="1">
    <source>
        <dbReference type="ARBA" id="ARBA00001462"/>
    </source>
</evidence>
<evidence type="ECO:0000313" key="9">
    <source>
        <dbReference type="EMBL" id="PCD03656.1"/>
    </source>
</evidence>
<evidence type="ECO:0000313" key="10">
    <source>
        <dbReference type="Proteomes" id="UP000218366"/>
    </source>
</evidence>
<comment type="subcellular location">
    <subcellularLocation>
        <location evidence="2 7">Secreted</location>
    </subcellularLocation>
</comment>
<dbReference type="GO" id="GO:0046556">
    <property type="term" value="F:alpha-L-arabinofuranosidase activity"/>
    <property type="evidence" value="ECO:0007669"/>
    <property type="project" value="UniProtKB-UniRule"/>
</dbReference>
<sequence length="364" mass="40152">MRIAVRRLVKGVVLLGTVASLASAQDAAPKRKAARFRWTSTAPVVLPRSDAEHPVVAVKDPSIVFANGKYHVFMTTAGAKGWGLAYASFRRWEDAPAAPLTYLDRSPIGPGYRAAPQVFFFAPQKRWYMVFQGGDPLYSTTTNIDDPMSWSAPKPFFAAVPDVVKGKDGNATWLDFWVICDDTRCHLFNTGDNGRLYRSETALADFPRGFGKTEVVLEDARDRLFEASMTYRVAGTPSYVTMVEAIGPRGRYFRAWTSDRLDGGWKPLADSLADPFAGSANVAYPGGRWTLDVSHGEMIRAGNDQHLTLDPCRPLRFLYQGVDPKSAGMDYLMLPYRLGLLTATAPNPLSAMCRARPEGGGKRR</sequence>
<dbReference type="InterPro" id="IPR005193">
    <property type="entry name" value="GH62_arabinosidase"/>
</dbReference>
<comment type="caution">
    <text evidence="9">The sequence shown here is derived from an EMBL/GenBank/DDBJ whole genome shotgun (WGS) entry which is preliminary data.</text>
</comment>
<dbReference type="Proteomes" id="UP000218366">
    <property type="component" value="Unassembled WGS sequence"/>
</dbReference>
<evidence type="ECO:0000256" key="3">
    <source>
        <dbReference type="ARBA" id="ARBA00022525"/>
    </source>
</evidence>
<evidence type="ECO:0000256" key="5">
    <source>
        <dbReference type="ARBA" id="ARBA00022801"/>
    </source>
</evidence>
<dbReference type="OrthoDB" id="9760116at2"/>
<dbReference type="AlphaFoldDB" id="A0A2A4B7N3"/>
<comment type="similarity">
    <text evidence="7">Belongs to the glycosyl hydrolase 62 family.</text>
</comment>
<dbReference type="Pfam" id="PF03664">
    <property type="entry name" value="Glyco_hydro_62"/>
    <property type="match status" value="1"/>
</dbReference>
<evidence type="ECO:0000256" key="7">
    <source>
        <dbReference type="RuleBase" id="RU368117"/>
    </source>
</evidence>
<proteinExistence type="inferred from homology"/>
<evidence type="ECO:0000256" key="8">
    <source>
        <dbReference type="SAM" id="SignalP"/>
    </source>
</evidence>
<evidence type="ECO:0000256" key="4">
    <source>
        <dbReference type="ARBA" id="ARBA00022729"/>
    </source>
</evidence>
<organism evidence="9 10">
    <name type="scientific">Sphingomonas spermidinifaciens</name>
    <dbReference type="NCBI Taxonomy" id="1141889"/>
    <lineage>
        <taxon>Bacteria</taxon>
        <taxon>Pseudomonadati</taxon>
        <taxon>Pseudomonadota</taxon>
        <taxon>Alphaproteobacteria</taxon>
        <taxon>Sphingomonadales</taxon>
        <taxon>Sphingomonadaceae</taxon>
        <taxon>Sphingomonas</taxon>
    </lineage>
</organism>
<dbReference type="SUPFAM" id="SSF75005">
    <property type="entry name" value="Arabinanase/levansucrase/invertase"/>
    <property type="match status" value="1"/>
</dbReference>
<dbReference type="GO" id="GO:0005576">
    <property type="term" value="C:extracellular region"/>
    <property type="evidence" value="ECO:0007669"/>
    <property type="project" value="UniProtKB-SubCell"/>
</dbReference>